<comment type="caution">
    <text evidence="1">The sequence shown here is derived from an EMBL/GenBank/DDBJ whole genome shotgun (WGS) entry which is preliminary data.</text>
</comment>
<name>A0A2M7W2T8_9BACT</name>
<protein>
    <submittedName>
        <fullName evidence="1">Uncharacterized protein</fullName>
    </submittedName>
</protein>
<dbReference type="AlphaFoldDB" id="A0A2M7W2T8"/>
<proteinExistence type="predicted"/>
<accession>A0A2M7W2T8</accession>
<dbReference type="Proteomes" id="UP000228952">
    <property type="component" value="Unassembled WGS sequence"/>
</dbReference>
<dbReference type="EMBL" id="PFQB01000021">
    <property type="protein sequence ID" value="PJA15251.1"/>
    <property type="molecule type" value="Genomic_DNA"/>
</dbReference>
<reference evidence="2" key="1">
    <citation type="submission" date="2017-09" db="EMBL/GenBank/DDBJ databases">
        <title>Depth-based differentiation of microbial function through sediment-hosted aquifers and enrichment of novel symbionts in the deep terrestrial subsurface.</title>
        <authorList>
            <person name="Probst A.J."/>
            <person name="Ladd B."/>
            <person name="Jarett J.K."/>
            <person name="Geller-Mcgrath D.E."/>
            <person name="Sieber C.M.K."/>
            <person name="Emerson J.B."/>
            <person name="Anantharaman K."/>
            <person name="Thomas B.C."/>
            <person name="Malmstrom R."/>
            <person name="Stieglmeier M."/>
            <person name="Klingl A."/>
            <person name="Woyke T."/>
            <person name="Ryan C.M."/>
            <person name="Banfield J.F."/>
        </authorList>
    </citation>
    <scope>NUCLEOTIDE SEQUENCE [LARGE SCALE GENOMIC DNA]</scope>
</reference>
<sequence length="152" mass="17410">MVKRYISCLGFGILLFLSSLTFLYNRAQASILTVRQLQTPTQLNTGYTLHDSFETINIVVAQHPNYPIYFISDSRQPDVTGSSWQMIQTNYVTYPRTPLNISHRKDETLITNLATNKAPSIIVSLFKQEEFAHVGQELHPSSEYYIYILSTN</sequence>
<evidence type="ECO:0000313" key="1">
    <source>
        <dbReference type="EMBL" id="PJA15251.1"/>
    </source>
</evidence>
<evidence type="ECO:0000313" key="2">
    <source>
        <dbReference type="Proteomes" id="UP000228952"/>
    </source>
</evidence>
<organism evidence="1 2">
    <name type="scientific">Candidatus Dojkabacteria bacterium CG_4_10_14_0_2_um_filter_Dojkabacteria_WS6_41_15</name>
    <dbReference type="NCBI Taxonomy" id="2014249"/>
    <lineage>
        <taxon>Bacteria</taxon>
        <taxon>Candidatus Dojkabacteria</taxon>
    </lineage>
</organism>
<gene>
    <name evidence="1" type="ORF">COX64_00930</name>
</gene>